<name>X0Z4D7_9ZZZZ</name>
<dbReference type="AlphaFoldDB" id="X0Z4D7"/>
<gene>
    <name evidence="1" type="ORF">S01H4_09279</name>
</gene>
<sequence>MTEELNKKLAEWAGFSSEIFQGRRIWFAPDVEHLPALQYYEDYRYSPDFPSSLDACFEWLVPKTVAKLADECETSLELAYDMLFEFWLEKGVDALSLNVGEAYLLQPLSPYLGNLQQYP</sequence>
<protein>
    <submittedName>
        <fullName evidence="1">Uncharacterized protein</fullName>
    </submittedName>
</protein>
<accession>X0Z4D7</accession>
<proteinExistence type="predicted"/>
<evidence type="ECO:0000313" key="1">
    <source>
        <dbReference type="EMBL" id="GAG55293.1"/>
    </source>
</evidence>
<reference evidence="1" key="1">
    <citation type="journal article" date="2014" name="Front. Microbiol.">
        <title>High frequency of phylogenetically diverse reductive dehalogenase-homologous genes in deep subseafloor sedimentary metagenomes.</title>
        <authorList>
            <person name="Kawai M."/>
            <person name="Futagami T."/>
            <person name="Toyoda A."/>
            <person name="Takaki Y."/>
            <person name="Nishi S."/>
            <person name="Hori S."/>
            <person name="Arai W."/>
            <person name="Tsubouchi T."/>
            <person name="Morono Y."/>
            <person name="Uchiyama I."/>
            <person name="Ito T."/>
            <person name="Fujiyama A."/>
            <person name="Inagaki F."/>
            <person name="Takami H."/>
        </authorList>
    </citation>
    <scope>NUCLEOTIDE SEQUENCE</scope>
    <source>
        <strain evidence="1">Expedition CK06-06</strain>
    </source>
</reference>
<organism evidence="1">
    <name type="scientific">marine sediment metagenome</name>
    <dbReference type="NCBI Taxonomy" id="412755"/>
    <lineage>
        <taxon>unclassified sequences</taxon>
        <taxon>metagenomes</taxon>
        <taxon>ecological metagenomes</taxon>
    </lineage>
</organism>
<comment type="caution">
    <text evidence="1">The sequence shown here is derived from an EMBL/GenBank/DDBJ whole genome shotgun (WGS) entry which is preliminary data.</text>
</comment>
<dbReference type="EMBL" id="BART01003322">
    <property type="protein sequence ID" value="GAG55293.1"/>
    <property type="molecule type" value="Genomic_DNA"/>
</dbReference>